<evidence type="ECO:0000256" key="1">
    <source>
        <dbReference type="ARBA" id="ARBA00001913"/>
    </source>
</evidence>
<dbReference type="Pfam" id="PF08548">
    <property type="entry name" value="Peptidase_M10_C"/>
    <property type="match status" value="1"/>
</dbReference>
<dbReference type="NCBIfam" id="NF041519">
    <property type="entry name" value="bluetail"/>
    <property type="match status" value="1"/>
</dbReference>
<evidence type="ECO:0000256" key="4">
    <source>
        <dbReference type="ARBA" id="ARBA00022737"/>
    </source>
</evidence>
<reference evidence="6" key="1">
    <citation type="submission" date="2022-06" db="EMBL/GenBank/DDBJ databases">
        <title>Nostosin G and Spiroidesin B from the Cyanobacterium Dolichospermum sp. NIES-1697.</title>
        <authorList>
            <person name="Phan C.-S."/>
            <person name="Mehjabin J.J."/>
            <person name="Anas A.R.J."/>
            <person name="Hayasaka M."/>
            <person name="Onoki R."/>
            <person name="Wang J."/>
            <person name="Umezawa T."/>
            <person name="Washio K."/>
            <person name="Morikawa M."/>
            <person name="Okino T."/>
        </authorList>
    </citation>
    <scope>NUCLEOTIDE SEQUENCE</scope>
    <source>
        <strain evidence="6">NIES-1697</strain>
    </source>
</reference>
<evidence type="ECO:0000313" key="7">
    <source>
        <dbReference type="Proteomes" id="UP001057561"/>
    </source>
</evidence>
<sequence>MTTIYKMMFGTYNADTLIGTDGPDTLIGLAGNDTYTVNHIGDIVTEALNAGTDLVNASISYTLPNNVENLTLTGSSNINGTGNSLHNTITGNSGNNTLNGGNGIDTLIGGLGNDVYVVDTTTDTIIEKANEGTDTVKSSVTYTLGDNLENLTLTGVAAINGTGNAGNNTLIGNSGNNTLNGGLGADTLTGGTGSDTFVFQFGQSPVLGADRITDFAIGTDKIDLLTSLGVAMKAPTAFTRAADSTATTLINMANSVFIDANGGLSDNQALGVNSAALVSVTTSGIAGTYLVINDGVAGFQLGNDLLVNITGYSGILPALGTIAVSSFFI</sequence>
<keyword evidence="7" id="KW-1185">Reference proteome</keyword>
<dbReference type="Proteomes" id="UP001057561">
    <property type="component" value="Chromosome"/>
</dbReference>
<keyword evidence="3" id="KW-0964">Secreted</keyword>
<accession>A0ABY5LQN8</accession>
<dbReference type="InterPro" id="IPR001343">
    <property type="entry name" value="Hemolysn_Ca-bd"/>
</dbReference>
<evidence type="ECO:0000256" key="2">
    <source>
        <dbReference type="ARBA" id="ARBA00004613"/>
    </source>
</evidence>
<protein>
    <submittedName>
        <fullName evidence="6">M10 family metallopeptidase C-terminal domain-containing protein</fullName>
    </submittedName>
</protein>
<evidence type="ECO:0000259" key="5">
    <source>
        <dbReference type="Pfam" id="PF08548"/>
    </source>
</evidence>
<dbReference type="SUPFAM" id="SSF51120">
    <property type="entry name" value="beta-Roll"/>
    <property type="match status" value="2"/>
</dbReference>
<name>A0ABY5LQN8_9CYAN</name>
<dbReference type="InterPro" id="IPR048165">
    <property type="entry name" value="Bluetail_dom"/>
</dbReference>
<organism evidence="6 7">
    <name type="scientific">Dolichospermum heterosporum TAC447</name>
    <dbReference type="NCBI Taxonomy" id="747523"/>
    <lineage>
        <taxon>Bacteria</taxon>
        <taxon>Bacillati</taxon>
        <taxon>Cyanobacteriota</taxon>
        <taxon>Cyanophyceae</taxon>
        <taxon>Nostocales</taxon>
        <taxon>Aphanizomenonaceae</taxon>
        <taxon>Dolichospermum</taxon>
        <taxon>Dolichospermum heterosporum</taxon>
    </lineage>
</organism>
<dbReference type="PRINTS" id="PR00313">
    <property type="entry name" value="CABNDNGRPT"/>
</dbReference>
<evidence type="ECO:0000256" key="3">
    <source>
        <dbReference type="ARBA" id="ARBA00022525"/>
    </source>
</evidence>
<dbReference type="EMBL" id="CP099464">
    <property type="protein sequence ID" value="UUO13339.1"/>
    <property type="molecule type" value="Genomic_DNA"/>
</dbReference>
<feature type="domain" description="Peptidase M10 serralysin C-terminal" evidence="5">
    <location>
        <begin position="89"/>
        <end position="225"/>
    </location>
</feature>
<comment type="subcellular location">
    <subcellularLocation>
        <location evidence="2">Secreted</location>
    </subcellularLocation>
</comment>
<dbReference type="PANTHER" id="PTHR38340:SF1">
    <property type="entry name" value="S-LAYER PROTEIN"/>
    <property type="match status" value="1"/>
</dbReference>
<dbReference type="InterPro" id="IPR050557">
    <property type="entry name" value="RTX_toxin/Mannuronan_C5-epim"/>
</dbReference>
<dbReference type="InterPro" id="IPR011049">
    <property type="entry name" value="Serralysin-like_metalloprot_C"/>
</dbReference>
<comment type="cofactor">
    <cofactor evidence="1">
        <name>Ca(2+)</name>
        <dbReference type="ChEBI" id="CHEBI:29108"/>
    </cofactor>
</comment>
<gene>
    <name evidence="6" type="ORF">NG743_14650</name>
</gene>
<dbReference type="PANTHER" id="PTHR38340">
    <property type="entry name" value="S-LAYER PROTEIN"/>
    <property type="match status" value="1"/>
</dbReference>
<dbReference type="Pfam" id="PF00353">
    <property type="entry name" value="HemolysinCabind"/>
    <property type="match status" value="2"/>
</dbReference>
<dbReference type="InterPro" id="IPR013858">
    <property type="entry name" value="Peptidase_M10B_C"/>
</dbReference>
<proteinExistence type="predicted"/>
<evidence type="ECO:0000313" key="6">
    <source>
        <dbReference type="EMBL" id="UUO13339.1"/>
    </source>
</evidence>
<dbReference type="Gene3D" id="2.150.10.10">
    <property type="entry name" value="Serralysin-like metalloprotease, C-terminal"/>
    <property type="match status" value="2"/>
</dbReference>
<dbReference type="RefSeq" id="WP_257120327.1">
    <property type="nucleotide sequence ID" value="NZ_CP099464.1"/>
</dbReference>
<keyword evidence="4" id="KW-0677">Repeat</keyword>